<dbReference type="SUPFAM" id="SSF52058">
    <property type="entry name" value="L domain-like"/>
    <property type="match status" value="1"/>
</dbReference>
<dbReference type="PANTHER" id="PTHR48006">
    <property type="entry name" value="LEUCINE-RICH REPEAT-CONTAINING PROTEIN DDB_G0281931-RELATED"/>
    <property type="match status" value="1"/>
</dbReference>
<keyword evidence="4" id="KW-0597">Phosphoprotein</keyword>
<keyword evidence="7 20" id="KW-0812">Transmembrane</keyword>
<dbReference type="EMBL" id="OX465080">
    <property type="protein sequence ID" value="CAI9279515.1"/>
    <property type="molecule type" value="Genomic_DNA"/>
</dbReference>
<evidence type="ECO:0000256" key="15">
    <source>
        <dbReference type="ARBA" id="ARBA00023170"/>
    </source>
</evidence>
<reference evidence="23" key="1">
    <citation type="submission" date="2023-04" db="EMBL/GenBank/DDBJ databases">
        <authorList>
            <person name="Vijverberg K."/>
            <person name="Xiong W."/>
            <person name="Schranz E."/>
        </authorList>
    </citation>
    <scope>NUCLEOTIDE SEQUENCE</scope>
</reference>
<dbReference type="InterPro" id="IPR000719">
    <property type="entry name" value="Prot_kinase_dom"/>
</dbReference>
<dbReference type="AlphaFoldDB" id="A0AA35YSN4"/>
<evidence type="ECO:0000256" key="19">
    <source>
        <dbReference type="PROSITE-ProRule" id="PRU10141"/>
    </source>
</evidence>
<evidence type="ECO:0000256" key="3">
    <source>
        <dbReference type="ARBA" id="ARBA00022527"/>
    </source>
</evidence>
<evidence type="ECO:0000256" key="5">
    <source>
        <dbReference type="ARBA" id="ARBA00022614"/>
    </source>
</evidence>
<dbReference type="InterPro" id="IPR001611">
    <property type="entry name" value="Leu-rich_rpt"/>
</dbReference>
<keyword evidence="6" id="KW-0808">Transferase</keyword>
<dbReference type="InterPro" id="IPR001245">
    <property type="entry name" value="Ser-Thr/Tyr_kinase_cat_dom"/>
</dbReference>
<dbReference type="PROSITE" id="PS50011">
    <property type="entry name" value="PROTEIN_KINASE_DOM"/>
    <property type="match status" value="1"/>
</dbReference>
<keyword evidence="13 20" id="KW-1133">Transmembrane helix</keyword>
<keyword evidence="10 19" id="KW-0547">Nucleotide-binding</keyword>
<feature type="binding site" evidence="19">
    <location>
        <position position="664"/>
    </location>
    <ligand>
        <name>ATP</name>
        <dbReference type="ChEBI" id="CHEBI:30616"/>
    </ligand>
</feature>
<evidence type="ECO:0000259" key="22">
    <source>
        <dbReference type="PROSITE" id="PS50011"/>
    </source>
</evidence>
<evidence type="ECO:0000256" key="14">
    <source>
        <dbReference type="ARBA" id="ARBA00023136"/>
    </source>
</evidence>
<feature type="transmembrane region" description="Helical" evidence="20">
    <location>
        <begin position="579"/>
        <end position="602"/>
    </location>
</feature>
<evidence type="ECO:0000313" key="23">
    <source>
        <dbReference type="EMBL" id="CAI9279515.1"/>
    </source>
</evidence>
<dbReference type="PANTHER" id="PTHR48006:SF66">
    <property type="entry name" value="PROTEIN KINASE DOMAIN-CONTAINING PROTEIN"/>
    <property type="match status" value="1"/>
</dbReference>
<dbReference type="PROSITE" id="PS00107">
    <property type="entry name" value="PROTEIN_KINASE_ATP"/>
    <property type="match status" value="1"/>
</dbReference>
<dbReference type="Gene3D" id="2.60.120.430">
    <property type="entry name" value="Galactose-binding lectin"/>
    <property type="match status" value="1"/>
</dbReference>
<evidence type="ECO:0000256" key="12">
    <source>
        <dbReference type="ARBA" id="ARBA00022840"/>
    </source>
</evidence>
<protein>
    <recommendedName>
        <fullName evidence="2">non-specific serine/threonine protein kinase</fullName>
        <ecNumber evidence="2">2.7.11.1</ecNumber>
    </recommendedName>
</protein>
<evidence type="ECO:0000256" key="1">
    <source>
        <dbReference type="ARBA" id="ARBA00004479"/>
    </source>
</evidence>
<dbReference type="FunFam" id="3.80.10.10:FF:000452">
    <property type="entry name" value="Probable LRR receptor-like serine/threonine-protein kinase RFK1"/>
    <property type="match status" value="1"/>
</dbReference>
<dbReference type="SUPFAM" id="SSF56112">
    <property type="entry name" value="Protein kinase-like (PK-like)"/>
    <property type="match status" value="1"/>
</dbReference>
<dbReference type="EC" id="2.7.11.1" evidence="2"/>
<comment type="catalytic activity">
    <reaction evidence="18">
        <text>L-seryl-[protein] + ATP = O-phospho-L-seryl-[protein] + ADP + H(+)</text>
        <dbReference type="Rhea" id="RHEA:17989"/>
        <dbReference type="Rhea" id="RHEA-COMP:9863"/>
        <dbReference type="Rhea" id="RHEA-COMP:11604"/>
        <dbReference type="ChEBI" id="CHEBI:15378"/>
        <dbReference type="ChEBI" id="CHEBI:29999"/>
        <dbReference type="ChEBI" id="CHEBI:30616"/>
        <dbReference type="ChEBI" id="CHEBI:83421"/>
        <dbReference type="ChEBI" id="CHEBI:456216"/>
        <dbReference type="EC" id="2.7.11.1"/>
    </reaction>
</comment>
<dbReference type="InterPro" id="IPR051824">
    <property type="entry name" value="LRR_Rcpt-Like_S/T_Kinase"/>
</dbReference>
<evidence type="ECO:0000256" key="17">
    <source>
        <dbReference type="ARBA" id="ARBA00047899"/>
    </source>
</evidence>
<dbReference type="Gene3D" id="3.30.200.20">
    <property type="entry name" value="Phosphorylase Kinase, domain 1"/>
    <property type="match status" value="1"/>
</dbReference>
<keyword evidence="14 20" id="KW-0472">Membrane</keyword>
<dbReference type="PROSITE" id="PS51450">
    <property type="entry name" value="LRR"/>
    <property type="match status" value="1"/>
</dbReference>
<evidence type="ECO:0000256" key="18">
    <source>
        <dbReference type="ARBA" id="ARBA00048679"/>
    </source>
</evidence>
<dbReference type="GO" id="GO:0005524">
    <property type="term" value="F:ATP binding"/>
    <property type="evidence" value="ECO:0007669"/>
    <property type="project" value="UniProtKB-UniRule"/>
</dbReference>
<evidence type="ECO:0000256" key="13">
    <source>
        <dbReference type="ARBA" id="ARBA00022989"/>
    </source>
</evidence>
<keyword evidence="5" id="KW-0433">Leucine-rich repeat</keyword>
<keyword evidence="11" id="KW-0418">Kinase</keyword>
<dbReference type="Gene3D" id="1.10.510.10">
    <property type="entry name" value="Transferase(Phosphotransferase) domain 1"/>
    <property type="match status" value="1"/>
</dbReference>
<evidence type="ECO:0000256" key="21">
    <source>
        <dbReference type="SAM" id="SignalP"/>
    </source>
</evidence>
<accession>A0AA35YSN4</accession>
<comment type="subcellular location">
    <subcellularLocation>
        <location evidence="1">Membrane</location>
        <topology evidence="1">Single-pass type I membrane protein</topology>
    </subcellularLocation>
</comment>
<evidence type="ECO:0000256" key="16">
    <source>
        <dbReference type="ARBA" id="ARBA00023180"/>
    </source>
</evidence>
<keyword evidence="15" id="KW-0675">Receptor</keyword>
<keyword evidence="16" id="KW-0325">Glycoprotein</keyword>
<sequence length="926" mass="103023">MKMIFSQSSVQLFSILLVLRIIFSWAAELPPHEVNSLKEVAKEIGKRDWDFRLNPCDGNPNWATPARSAMPQYNNTLVCDCSYPGNVCHVVATYLKGQDLDGVLPPSLAKLPYVKKVEFSRNYLSGSIPSEWASTKLERMDLLVNRLSGRIPLFLGNITSLVYLSLENNMFSGTVPAELGKLVNLQTLVLSANNLSGELPLELNGLTNLTELKLSSNNFTGKIPNLGTWIKLQKLEIQGSGLEGPIPASISFLKNLTQLSISDLDGNSSQYFPDLSNITGMELLIFRSCRLTGSIPNFLSEMSRLRHLDLSFNNLEGDIPDLKELDLEKMYLTGNSLNGSIPAWINGGDTTHEIDLSYNKFNEESVPSYCRETLNLFRSYVPASNSELGKCLSKFPCLREYSSIRINCGGPKVTIGNLTYEADEDSGGAAKFDPTSGFWGTSSTGNALGARLSPLSITYYGRCLPNGNFTVTLHFAEIVFRDNMSFQSLGRRSFDVYIQGVCIFKNFDIRKEAGGVDRAVIKEIKNVVVTNTTLEIRFQYAGKGTTAVPSRGSYGPLISAISMVSDISPPISDKSIKTIVIVAVAGIVCLILIIFGVERLAFYMRERLRWERDLRGFNLQTYQFTYRQIRAATRNFSASNKLGQGGFGAVYRGTLSDGTIIAVKQLSQTSNQGNREFVNEIGLMTGIQHPNIAMATLVCYWIGLQGKTFVWGLAFLHEESILRMVHRDIKAANVLLDRHLTPKIADFGLARLFSEDRTQARTAPAGTLGYMAPEYAYTGQLTYKVDVFSFGVLAMEIVTGTPNVYPPADDLEYLTIVHRATALQQQDESLIHLVDSRLGLHFDAEEALRMIRIALLCTNNNPNERPLMSEIVDLLQGNINLQDYRVRSPETGHGEFSNLVLSPETYHGEFWNLVLREHIEEDIYLE</sequence>
<evidence type="ECO:0000256" key="11">
    <source>
        <dbReference type="ARBA" id="ARBA00022777"/>
    </source>
</evidence>
<keyword evidence="9" id="KW-0677">Repeat</keyword>
<evidence type="ECO:0000256" key="6">
    <source>
        <dbReference type="ARBA" id="ARBA00022679"/>
    </source>
</evidence>
<evidence type="ECO:0000256" key="8">
    <source>
        <dbReference type="ARBA" id="ARBA00022729"/>
    </source>
</evidence>
<feature type="signal peptide" evidence="21">
    <location>
        <begin position="1"/>
        <end position="26"/>
    </location>
</feature>
<evidence type="ECO:0000256" key="2">
    <source>
        <dbReference type="ARBA" id="ARBA00012513"/>
    </source>
</evidence>
<keyword evidence="12 19" id="KW-0067">ATP-binding</keyword>
<feature type="domain" description="Protein kinase" evidence="22">
    <location>
        <begin position="636"/>
        <end position="881"/>
    </location>
</feature>
<organism evidence="23 24">
    <name type="scientific">Lactuca saligna</name>
    <name type="common">Willowleaf lettuce</name>
    <dbReference type="NCBI Taxonomy" id="75948"/>
    <lineage>
        <taxon>Eukaryota</taxon>
        <taxon>Viridiplantae</taxon>
        <taxon>Streptophyta</taxon>
        <taxon>Embryophyta</taxon>
        <taxon>Tracheophyta</taxon>
        <taxon>Spermatophyta</taxon>
        <taxon>Magnoliopsida</taxon>
        <taxon>eudicotyledons</taxon>
        <taxon>Gunneridae</taxon>
        <taxon>Pentapetalae</taxon>
        <taxon>asterids</taxon>
        <taxon>campanulids</taxon>
        <taxon>Asterales</taxon>
        <taxon>Asteraceae</taxon>
        <taxon>Cichorioideae</taxon>
        <taxon>Cichorieae</taxon>
        <taxon>Lactucinae</taxon>
        <taxon>Lactuca</taxon>
    </lineage>
</organism>
<dbReference type="Proteomes" id="UP001177003">
    <property type="component" value="Chromosome 4"/>
</dbReference>
<keyword evidence="3" id="KW-0723">Serine/threonine-protein kinase</keyword>
<evidence type="ECO:0000256" key="4">
    <source>
        <dbReference type="ARBA" id="ARBA00022553"/>
    </source>
</evidence>
<evidence type="ECO:0000256" key="7">
    <source>
        <dbReference type="ARBA" id="ARBA00022692"/>
    </source>
</evidence>
<dbReference type="Pfam" id="PF07714">
    <property type="entry name" value="PK_Tyr_Ser-Thr"/>
    <property type="match status" value="1"/>
</dbReference>
<name>A0AA35YSN4_LACSI</name>
<keyword evidence="8 21" id="KW-0732">Signal</keyword>
<evidence type="ECO:0000256" key="20">
    <source>
        <dbReference type="SAM" id="Phobius"/>
    </source>
</evidence>
<dbReference type="InterPro" id="IPR032675">
    <property type="entry name" value="LRR_dom_sf"/>
</dbReference>
<dbReference type="PROSITE" id="PS00108">
    <property type="entry name" value="PROTEIN_KINASE_ST"/>
    <property type="match status" value="1"/>
</dbReference>
<comment type="catalytic activity">
    <reaction evidence="17">
        <text>L-threonyl-[protein] + ATP = O-phospho-L-threonyl-[protein] + ADP + H(+)</text>
        <dbReference type="Rhea" id="RHEA:46608"/>
        <dbReference type="Rhea" id="RHEA-COMP:11060"/>
        <dbReference type="Rhea" id="RHEA-COMP:11605"/>
        <dbReference type="ChEBI" id="CHEBI:15378"/>
        <dbReference type="ChEBI" id="CHEBI:30013"/>
        <dbReference type="ChEBI" id="CHEBI:30616"/>
        <dbReference type="ChEBI" id="CHEBI:61977"/>
        <dbReference type="ChEBI" id="CHEBI:456216"/>
        <dbReference type="EC" id="2.7.11.1"/>
    </reaction>
</comment>
<keyword evidence="24" id="KW-1185">Reference proteome</keyword>
<dbReference type="GO" id="GO:0004674">
    <property type="term" value="F:protein serine/threonine kinase activity"/>
    <property type="evidence" value="ECO:0007669"/>
    <property type="project" value="UniProtKB-KW"/>
</dbReference>
<dbReference type="SMART" id="SM00220">
    <property type="entry name" value="S_TKc"/>
    <property type="match status" value="1"/>
</dbReference>
<feature type="chain" id="PRO_5041345878" description="non-specific serine/threonine protein kinase" evidence="21">
    <location>
        <begin position="27"/>
        <end position="926"/>
    </location>
</feature>
<dbReference type="GO" id="GO:0016020">
    <property type="term" value="C:membrane"/>
    <property type="evidence" value="ECO:0007669"/>
    <property type="project" value="UniProtKB-SubCell"/>
</dbReference>
<dbReference type="Pfam" id="PF00069">
    <property type="entry name" value="Pkinase"/>
    <property type="match status" value="1"/>
</dbReference>
<dbReference type="Pfam" id="PF00560">
    <property type="entry name" value="LRR_1"/>
    <property type="match status" value="4"/>
</dbReference>
<dbReference type="Pfam" id="PF11721">
    <property type="entry name" value="Malectin"/>
    <property type="match status" value="1"/>
</dbReference>
<gene>
    <name evidence="23" type="ORF">LSALG_LOCUS19310</name>
</gene>
<evidence type="ECO:0000256" key="10">
    <source>
        <dbReference type="ARBA" id="ARBA00022741"/>
    </source>
</evidence>
<dbReference type="InterPro" id="IPR021720">
    <property type="entry name" value="Malectin_dom"/>
</dbReference>
<evidence type="ECO:0000256" key="9">
    <source>
        <dbReference type="ARBA" id="ARBA00022737"/>
    </source>
</evidence>
<evidence type="ECO:0000313" key="24">
    <source>
        <dbReference type="Proteomes" id="UP001177003"/>
    </source>
</evidence>
<proteinExistence type="predicted"/>
<dbReference type="InterPro" id="IPR008271">
    <property type="entry name" value="Ser/Thr_kinase_AS"/>
</dbReference>
<dbReference type="InterPro" id="IPR017441">
    <property type="entry name" value="Protein_kinase_ATP_BS"/>
</dbReference>
<dbReference type="Gene3D" id="3.80.10.10">
    <property type="entry name" value="Ribonuclease Inhibitor"/>
    <property type="match status" value="3"/>
</dbReference>
<dbReference type="InterPro" id="IPR011009">
    <property type="entry name" value="Kinase-like_dom_sf"/>
</dbReference>